<dbReference type="Proteomes" id="UP001583193">
    <property type="component" value="Unassembled WGS sequence"/>
</dbReference>
<dbReference type="SUPFAM" id="SSF54637">
    <property type="entry name" value="Thioesterase/thiol ester dehydrase-isomerase"/>
    <property type="match status" value="1"/>
</dbReference>
<evidence type="ECO:0000313" key="3">
    <source>
        <dbReference type="EMBL" id="KAL1875643.1"/>
    </source>
</evidence>
<dbReference type="InterPro" id="IPR006683">
    <property type="entry name" value="Thioestr_dom"/>
</dbReference>
<dbReference type="EMBL" id="JAVDPF010000017">
    <property type="protein sequence ID" value="KAL1875643.1"/>
    <property type="molecule type" value="Genomic_DNA"/>
</dbReference>
<dbReference type="Pfam" id="PF03061">
    <property type="entry name" value="4HBT"/>
    <property type="match status" value="1"/>
</dbReference>
<dbReference type="Gene3D" id="3.10.129.10">
    <property type="entry name" value="Hotdog Thioesterase"/>
    <property type="match status" value="1"/>
</dbReference>
<keyword evidence="4" id="KW-1185">Reference proteome</keyword>
<dbReference type="PANTHER" id="PTHR47260:SF2">
    <property type="entry name" value="THIOESTERASE DOMAIN-CONTAINING PROTEIN-RELATED"/>
    <property type="match status" value="1"/>
</dbReference>
<dbReference type="CDD" id="cd03443">
    <property type="entry name" value="PaaI_thioesterase"/>
    <property type="match status" value="1"/>
</dbReference>
<evidence type="ECO:0000259" key="2">
    <source>
        <dbReference type="Pfam" id="PF03061"/>
    </source>
</evidence>
<name>A0ABR3XI68_9EURO</name>
<protein>
    <recommendedName>
        <fullName evidence="2">Thioesterase domain-containing protein</fullName>
    </recommendedName>
</protein>
<evidence type="ECO:0000313" key="4">
    <source>
        <dbReference type="Proteomes" id="UP001583193"/>
    </source>
</evidence>
<evidence type="ECO:0000256" key="1">
    <source>
        <dbReference type="SAM" id="MobiDB-lite"/>
    </source>
</evidence>
<feature type="compositionally biased region" description="Polar residues" evidence="1">
    <location>
        <begin position="48"/>
        <end position="73"/>
    </location>
</feature>
<accession>A0ABR3XI68</accession>
<dbReference type="InterPro" id="IPR052061">
    <property type="entry name" value="PTE-AB_protein"/>
</dbReference>
<organism evidence="3 4">
    <name type="scientific">Paecilomyces lecythidis</name>
    <dbReference type="NCBI Taxonomy" id="3004212"/>
    <lineage>
        <taxon>Eukaryota</taxon>
        <taxon>Fungi</taxon>
        <taxon>Dikarya</taxon>
        <taxon>Ascomycota</taxon>
        <taxon>Pezizomycotina</taxon>
        <taxon>Eurotiomycetes</taxon>
        <taxon>Eurotiomycetidae</taxon>
        <taxon>Eurotiales</taxon>
        <taxon>Thermoascaceae</taxon>
        <taxon>Paecilomyces</taxon>
    </lineage>
</organism>
<feature type="region of interest" description="Disordered" evidence="1">
    <location>
        <begin position="43"/>
        <end position="73"/>
    </location>
</feature>
<sequence length="256" mass="28086">MFLLPRASRLSSRLRPLTSQYGTQISSSTTTRKLSRPMQISAVGYDENSPSSPPSANHTASPSIAKQHSPSTHALEAQITSHPLFQSLRQNPSFYETRPHETMPPSLKPYHLVAGALAGPAKIPVAPYMFYSKASNELISIFHIGAELCGHPGFVHGGLLSVMFDEVFARLAMPNFKSKLGVTANLSVDYRAPARPGEWYALKSRTVGVEGRKAWVEGRLEMLARENNEESVLVAEGKSLFVEPKFADSMPSLYKS</sequence>
<gene>
    <name evidence="3" type="ORF">Plec18167_005579</name>
</gene>
<dbReference type="PANTHER" id="PTHR47260">
    <property type="entry name" value="UPF0644 PROTEIN PB2B4.06"/>
    <property type="match status" value="1"/>
</dbReference>
<reference evidence="3 4" key="1">
    <citation type="journal article" date="2024" name="IMA Fungus">
        <title>IMA Genome - F19 : A genome assembly and annotation guide to empower mycologists, including annotated draft genome sequences of Ceratocystis pirilliformis, Diaporthe australafricana, Fusarium ophioides, Paecilomyces lecythidis, and Sporothrix stenoceras.</title>
        <authorList>
            <person name="Aylward J."/>
            <person name="Wilson A.M."/>
            <person name="Visagie C.M."/>
            <person name="Spraker J."/>
            <person name="Barnes I."/>
            <person name="Buitendag C."/>
            <person name="Ceriani C."/>
            <person name="Del Mar Angel L."/>
            <person name="du Plessis D."/>
            <person name="Fuchs T."/>
            <person name="Gasser K."/>
            <person name="Kramer D."/>
            <person name="Li W."/>
            <person name="Munsamy K."/>
            <person name="Piso A."/>
            <person name="Price J.L."/>
            <person name="Sonnekus B."/>
            <person name="Thomas C."/>
            <person name="van der Nest A."/>
            <person name="van Dijk A."/>
            <person name="van Heerden A."/>
            <person name="van Vuuren N."/>
            <person name="Yilmaz N."/>
            <person name="Duong T.A."/>
            <person name="van der Merwe N.A."/>
            <person name="Wingfield M.J."/>
            <person name="Wingfield B.D."/>
        </authorList>
    </citation>
    <scope>NUCLEOTIDE SEQUENCE [LARGE SCALE GENOMIC DNA]</scope>
    <source>
        <strain evidence="3 4">CMW 18167</strain>
    </source>
</reference>
<feature type="domain" description="Thioesterase" evidence="2">
    <location>
        <begin position="153"/>
        <end position="219"/>
    </location>
</feature>
<proteinExistence type="predicted"/>
<dbReference type="InterPro" id="IPR029069">
    <property type="entry name" value="HotDog_dom_sf"/>
</dbReference>
<comment type="caution">
    <text evidence="3">The sequence shown here is derived from an EMBL/GenBank/DDBJ whole genome shotgun (WGS) entry which is preliminary data.</text>
</comment>